<comment type="function">
    <text evidence="10">Catalyzes the synthesis of alpha-ribazole-5'-phosphate from nicotinate mononucleotide (NAMN) and 5,6-dimethylbenzimidazole (DMB).</text>
</comment>
<gene>
    <name evidence="10" type="primary">cobT</name>
    <name evidence="11" type="ORF">BJ122_10851</name>
</gene>
<dbReference type="NCBIfam" id="NF000996">
    <property type="entry name" value="PRK00105.1"/>
    <property type="match status" value="1"/>
</dbReference>
<protein>
    <recommendedName>
        <fullName evidence="4 10">Nicotinate-nucleotide--dimethylbenzimidazole phosphoribosyltransferase</fullName>
        <shortName evidence="10">NN:DBI PRT</shortName>
        <ecNumber evidence="3 10">2.4.2.21</ecNumber>
    </recommendedName>
    <alternativeName>
        <fullName evidence="8 10">N(1)-alpha-phosphoribosyltransferase</fullName>
    </alternativeName>
</protein>
<dbReference type="EMBL" id="QJTI01000008">
    <property type="protein sequence ID" value="PYF03124.1"/>
    <property type="molecule type" value="Genomic_DNA"/>
</dbReference>
<keyword evidence="6 10" id="KW-0328">Glycosyltransferase</keyword>
<dbReference type="PANTHER" id="PTHR43463">
    <property type="entry name" value="NICOTINATE-NUCLEOTIDE--DIMETHYLBENZIMIDAZOLE PHOSPHORIBOSYLTRANSFERASE"/>
    <property type="match status" value="1"/>
</dbReference>
<feature type="active site" description="Proton acceptor" evidence="10">
    <location>
        <position position="324"/>
    </location>
</feature>
<dbReference type="EC" id="2.4.2.21" evidence="3 10"/>
<evidence type="ECO:0000313" key="12">
    <source>
        <dbReference type="Proteomes" id="UP000248148"/>
    </source>
</evidence>
<dbReference type="InterPro" id="IPR003200">
    <property type="entry name" value="Nict_dMeBzImd_PRibTrfase"/>
</dbReference>
<dbReference type="Gene3D" id="1.10.1610.10">
    <property type="match status" value="1"/>
</dbReference>
<evidence type="ECO:0000256" key="7">
    <source>
        <dbReference type="ARBA" id="ARBA00022679"/>
    </source>
</evidence>
<dbReference type="FunFam" id="3.40.50.10210:FF:000001">
    <property type="entry name" value="Nicotinate-nucleotide--dimethylbenzimidazole phosphoribosyltransferase"/>
    <property type="match status" value="1"/>
</dbReference>
<dbReference type="Pfam" id="PF02277">
    <property type="entry name" value="DBI_PRT"/>
    <property type="match status" value="1"/>
</dbReference>
<dbReference type="GO" id="GO:0008939">
    <property type="term" value="F:nicotinate-nucleotide-dimethylbenzimidazole phosphoribosyltransferase activity"/>
    <property type="evidence" value="ECO:0007669"/>
    <property type="project" value="UniProtKB-UniRule"/>
</dbReference>
<evidence type="ECO:0000256" key="2">
    <source>
        <dbReference type="ARBA" id="ARBA00007110"/>
    </source>
</evidence>
<dbReference type="HAMAP" id="MF_00230">
    <property type="entry name" value="CobT"/>
    <property type="match status" value="1"/>
</dbReference>
<evidence type="ECO:0000256" key="8">
    <source>
        <dbReference type="ARBA" id="ARBA00030686"/>
    </source>
</evidence>
<evidence type="ECO:0000256" key="9">
    <source>
        <dbReference type="ARBA" id="ARBA00047340"/>
    </source>
</evidence>
<accession>A0A318TEH3</accession>
<evidence type="ECO:0000313" key="11">
    <source>
        <dbReference type="EMBL" id="PYF03124.1"/>
    </source>
</evidence>
<dbReference type="InterPro" id="IPR023195">
    <property type="entry name" value="Nict_dMeBzImd_PRibTrfase_N"/>
</dbReference>
<dbReference type="GO" id="GO:0009236">
    <property type="term" value="P:cobalamin biosynthetic process"/>
    <property type="evidence" value="ECO:0007669"/>
    <property type="project" value="UniProtKB-UniRule"/>
</dbReference>
<dbReference type="InterPro" id="IPR036087">
    <property type="entry name" value="Nict_dMeBzImd_PRibTrfase_sf"/>
</dbReference>
<dbReference type="PANTHER" id="PTHR43463:SF1">
    <property type="entry name" value="NICOTINATE-NUCLEOTIDE--DIMETHYLBENZIMIDAZOLE PHOSPHORIBOSYLTRANSFERASE"/>
    <property type="match status" value="1"/>
</dbReference>
<dbReference type="RefSeq" id="WP_110780639.1">
    <property type="nucleotide sequence ID" value="NZ_QJTI01000008.1"/>
</dbReference>
<dbReference type="SUPFAM" id="SSF52733">
    <property type="entry name" value="Nicotinate mononucleotide:5,6-dimethylbenzimidazole phosphoribosyltransferase (CobT)"/>
    <property type="match status" value="1"/>
</dbReference>
<evidence type="ECO:0000256" key="6">
    <source>
        <dbReference type="ARBA" id="ARBA00022676"/>
    </source>
</evidence>
<evidence type="ECO:0000256" key="5">
    <source>
        <dbReference type="ARBA" id="ARBA00022573"/>
    </source>
</evidence>
<dbReference type="Gene3D" id="3.40.50.10210">
    <property type="match status" value="1"/>
</dbReference>
<keyword evidence="5 10" id="KW-0169">Cobalamin biosynthesis</keyword>
<keyword evidence="7 10" id="KW-0808">Transferase</keyword>
<dbReference type="OrthoDB" id="9781491at2"/>
<dbReference type="UniPathway" id="UPA00061">
    <property type="reaction ID" value="UER00516"/>
</dbReference>
<name>A0A318TEH3_9BRAD</name>
<comment type="pathway">
    <text evidence="1 10">Nucleoside biosynthesis; alpha-ribazole biosynthesis; alpha-ribazole from 5,6-dimethylbenzimidazole: step 1/2.</text>
</comment>
<reference evidence="11 12" key="1">
    <citation type="submission" date="2018-06" db="EMBL/GenBank/DDBJ databases">
        <title>Genomic Encyclopedia of Archaeal and Bacterial Type Strains, Phase II (KMG-II): from individual species to whole genera.</title>
        <authorList>
            <person name="Goeker M."/>
        </authorList>
    </citation>
    <scope>NUCLEOTIDE SEQUENCE [LARGE SCALE GENOMIC DNA]</scope>
    <source>
        <strain evidence="11 12">JCM 11668</strain>
    </source>
</reference>
<evidence type="ECO:0000256" key="1">
    <source>
        <dbReference type="ARBA" id="ARBA00005049"/>
    </source>
</evidence>
<evidence type="ECO:0000256" key="10">
    <source>
        <dbReference type="HAMAP-Rule" id="MF_00230"/>
    </source>
</evidence>
<organism evidence="11 12">
    <name type="scientific">Rhodopseudomonas faecalis</name>
    <dbReference type="NCBI Taxonomy" id="99655"/>
    <lineage>
        <taxon>Bacteria</taxon>
        <taxon>Pseudomonadati</taxon>
        <taxon>Pseudomonadota</taxon>
        <taxon>Alphaproteobacteria</taxon>
        <taxon>Hyphomicrobiales</taxon>
        <taxon>Nitrobacteraceae</taxon>
        <taxon>Rhodopseudomonas</taxon>
    </lineage>
</organism>
<comment type="caution">
    <text evidence="11">The sequence shown here is derived from an EMBL/GenBank/DDBJ whole genome shotgun (WGS) entry which is preliminary data.</text>
</comment>
<keyword evidence="12" id="KW-1185">Reference proteome</keyword>
<sequence>MTGSDYPELSSGVFADLPIAPLDRSHEPELRTRIDGKCKPLGSLGRLEDLAVQLGLIWHPEPPRTENATLFVFAADHGLAAEGVSRYPAHVTRAMVGAYLDGHAGANVLARAAGVAMRVIDGGVDAEMPAHPDLLDAKIRRGTRNSAHEAAMTQHEALTALRRGAEIVREAIEQGVDVIAIGEMGIGNTASAALLMHRLVPAPLADCVGPGSGLDPEGVARKLSATERAARRSNATRPLDVLAEFGGIEIAMMAGAVLGAAACRRPVVIDGFIASAAALLAVRLAPAARDYCVFSHRSAERGHSLMLQAMHAEPYLELKLRLGEGTGAVLAVPLVRAACGILTEIADLDDVLAAVS</sequence>
<dbReference type="CDD" id="cd02439">
    <property type="entry name" value="DMB-PRT_CobT"/>
    <property type="match status" value="1"/>
</dbReference>
<comment type="similarity">
    <text evidence="2 10">Belongs to the CobT family.</text>
</comment>
<comment type="catalytic activity">
    <reaction evidence="9 10">
        <text>5,6-dimethylbenzimidazole + nicotinate beta-D-ribonucleotide = alpha-ribazole 5'-phosphate + nicotinate + H(+)</text>
        <dbReference type="Rhea" id="RHEA:11196"/>
        <dbReference type="ChEBI" id="CHEBI:15378"/>
        <dbReference type="ChEBI" id="CHEBI:15890"/>
        <dbReference type="ChEBI" id="CHEBI:32544"/>
        <dbReference type="ChEBI" id="CHEBI:57502"/>
        <dbReference type="ChEBI" id="CHEBI:57918"/>
        <dbReference type="EC" id="2.4.2.21"/>
    </reaction>
</comment>
<evidence type="ECO:0000256" key="4">
    <source>
        <dbReference type="ARBA" id="ARBA00015486"/>
    </source>
</evidence>
<dbReference type="Proteomes" id="UP000248148">
    <property type="component" value="Unassembled WGS sequence"/>
</dbReference>
<dbReference type="AlphaFoldDB" id="A0A318TEH3"/>
<dbReference type="NCBIfam" id="TIGR03160">
    <property type="entry name" value="cobT_DBIPRT"/>
    <property type="match status" value="1"/>
</dbReference>
<dbReference type="InterPro" id="IPR017846">
    <property type="entry name" value="Nict_dMeBzImd_PRibTrfase_bact"/>
</dbReference>
<evidence type="ECO:0000256" key="3">
    <source>
        <dbReference type="ARBA" id="ARBA00011991"/>
    </source>
</evidence>
<proteinExistence type="inferred from homology"/>